<dbReference type="RefSeq" id="WP_083416487.1">
    <property type="nucleotide sequence ID" value="NZ_FPBD01000001.1"/>
</dbReference>
<evidence type="ECO:0000313" key="2">
    <source>
        <dbReference type="EMBL" id="SFT43473.1"/>
    </source>
</evidence>
<reference evidence="3" key="1">
    <citation type="submission" date="2016-10" db="EMBL/GenBank/DDBJ databases">
        <authorList>
            <person name="Varghese N."/>
            <person name="Submissions S."/>
        </authorList>
    </citation>
    <scope>NUCLEOTIDE SEQUENCE [LARGE SCALE GENOMIC DNA]</scope>
    <source>
        <strain evidence="3">DSM 17465</strain>
    </source>
</reference>
<accession>A0A1I6XZD0</accession>
<protein>
    <recommendedName>
        <fullName evidence="1">UPF0386 protein SAMN05444141_101532</fullName>
    </recommendedName>
</protein>
<comment type="similarity">
    <text evidence="1">Belongs to the UPF0386 family.</text>
</comment>
<gene>
    <name evidence="2" type="ORF">SAMN05444141_101532</name>
</gene>
<sequence length="85" mass="10055">MDISRQEQKILHMLAQGGCIRVEKDDHRRISKIELFTREGWRFSGLSDELFRKLKRRKLIASKKSAPYRVTRKGLTLVRSQADNR</sequence>
<dbReference type="Proteomes" id="UP000183371">
    <property type="component" value="Unassembled WGS sequence"/>
</dbReference>
<dbReference type="HAMAP" id="MF_00827">
    <property type="entry name" value="UPF0386"/>
    <property type="match status" value="1"/>
</dbReference>
<dbReference type="EMBL" id="FPBD01000001">
    <property type="protein sequence ID" value="SFT43473.1"/>
    <property type="molecule type" value="Genomic_DNA"/>
</dbReference>
<dbReference type="NCBIfam" id="NF010240">
    <property type="entry name" value="PRK13687.1"/>
    <property type="match status" value="1"/>
</dbReference>
<name>A0A1I6XZD0_9HYPH</name>
<dbReference type="InterPro" id="IPR018654">
    <property type="entry name" value="YjhX_toxin"/>
</dbReference>
<organism evidence="2 3">
    <name type="scientific">Pseudovibrio denitrificans</name>
    <dbReference type="NCBI Taxonomy" id="258256"/>
    <lineage>
        <taxon>Bacteria</taxon>
        <taxon>Pseudomonadati</taxon>
        <taxon>Pseudomonadota</taxon>
        <taxon>Alphaproteobacteria</taxon>
        <taxon>Hyphomicrobiales</taxon>
        <taxon>Stappiaceae</taxon>
        <taxon>Pseudovibrio</taxon>
    </lineage>
</organism>
<keyword evidence="3" id="KW-1185">Reference proteome</keyword>
<dbReference type="AlphaFoldDB" id="A0A1I6XZD0"/>
<dbReference type="Pfam" id="PF09857">
    <property type="entry name" value="YjhX_toxin"/>
    <property type="match status" value="1"/>
</dbReference>
<proteinExistence type="inferred from homology"/>
<evidence type="ECO:0000256" key="1">
    <source>
        <dbReference type="HAMAP-Rule" id="MF_00827"/>
    </source>
</evidence>
<evidence type="ECO:0000313" key="3">
    <source>
        <dbReference type="Proteomes" id="UP000183371"/>
    </source>
</evidence>